<dbReference type="Pfam" id="PF11258">
    <property type="entry name" value="DUF3048"/>
    <property type="match status" value="1"/>
</dbReference>
<accession>A0AAU0MFW9</accession>
<evidence type="ECO:0000313" key="5">
    <source>
        <dbReference type="Proteomes" id="UP001329313"/>
    </source>
</evidence>
<keyword evidence="5" id="KW-1185">Reference proteome</keyword>
<dbReference type="KEGG" id="mliy:RYJ27_10210"/>
<dbReference type="InterPro" id="IPR035328">
    <property type="entry name" value="DUF3048_C"/>
</dbReference>
<gene>
    <name evidence="4" type="ORF">RYJ27_10210</name>
</gene>
<evidence type="ECO:0000313" key="4">
    <source>
        <dbReference type="EMBL" id="WOQ69069.1"/>
    </source>
</evidence>
<dbReference type="InterPro" id="IPR023158">
    <property type="entry name" value="YerB-like_sf"/>
</dbReference>
<organism evidence="4 5">
    <name type="scientific">Microbacterium limosum</name>
    <dbReference type="NCBI Taxonomy" id="3079935"/>
    <lineage>
        <taxon>Bacteria</taxon>
        <taxon>Bacillati</taxon>
        <taxon>Actinomycetota</taxon>
        <taxon>Actinomycetes</taxon>
        <taxon>Micrococcales</taxon>
        <taxon>Microbacteriaceae</taxon>
        <taxon>Microbacterium</taxon>
    </lineage>
</organism>
<dbReference type="Gene3D" id="3.50.90.10">
    <property type="entry name" value="YerB-like"/>
    <property type="match status" value="1"/>
</dbReference>
<evidence type="ECO:0000256" key="1">
    <source>
        <dbReference type="SAM" id="SignalP"/>
    </source>
</evidence>
<dbReference type="SUPFAM" id="SSF159774">
    <property type="entry name" value="YerB-like"/>
    <property type="match status" value="1"/>
</dbReference>
<name>A0AAU0MFW9_9MICO</name>
<dbReference type="RefSeq" id="WP_330170205.1">
    <property type="nucleotide sequence ID" value="NZ_CP137080.1"/>
</dbReference>
<evidence type="ECO:0000259" key="3">
    <source>
        <dbReference type="Pfam" id="PF17479"/>
    </source>
</evidence>
<feature type="domain" description="DUF3048" evidence="2">
    <location>
        <begin position="78"/>
        <end position="202"/>
    </location>
</feature>
<dbReference type="Pfam" id="PF17479">
    <property type="entry name" value="DUF3048_C"/>
    <property type="match status" value="1"/>
</dbReference>
<protein>
    <submittedName>
        <fullName evidence="4">DUF3048 domain-containing protein</fullName>
    </submittedName>
</protein>
<reference evidence="4 5" key="1">
    <citation type="submission" date="2023-10" db="EMBL/GenBank/DDBJ databases">
        <title>Y20.</title>
        <authorList>
            <person name="Zhang G."/>
            <person name="Ding Y."/>
        </authorList>
    </citation>
    <scope>NUCLEOTIDE SEQUENCE [LARGE SCALE GENOMIC DNA]</scope>
    <source>
        <strain evidence="4 5">Y20</strain>
    </source>
</reference>
<feature type="chain" id="PRO_5043916657" evidence="1">
    <location>
        <begin position="25"/>
        <end position="355"/>
    </location>
</feature>
<dbReference type="PROSITE" id="PS51257">
    <property type="entry name" value="PROKAR_LIPOPROTEIN"/>
    <property type="match status" value="1"/>
</dbReference>
<dbReference type="InterPro" id="IPR021416">
    <property type="entry name" value="DUF3048_N"/>
</dbReference>
<evidence type="ECO:0000259" key="2">
    <source>
        <dbReference type="Pfam" id="PF11258"/>
    </source>
</evidence>
<dbReference type="Proteomes" id="UP001329313">
    <property type="component" value="Chromosome"/>
</dbReference>
<sequence>MTIAARRRARLGAAVLAMAAMALAGCAASSDAAPVPIATTVPPAPTPTATVEPAPEAPQTVPHPLRGTPVPAGGVAGPALSAKIDNHPAARPQVGLERADVVFEELVEGGLTRYVAVWSSDIPDEIGPVRSIRPMDPDIVEPLGGVIAYSGGQQRFVDMMLATSVHNAIHGGADDRFMHRTSGKAAPHNVIVSARELVQAYAQIPAPAPQFAFTSMPLAASAAAYGRSSAGFDLSFSPRQSRQWQWDAGSGRYLRGQNEATDTDSSGAPLSATNVVVVAVDIDWAYGEIPRTVMIGSGAAWIATGGKVLEATWTKPSREAPIQLTNAHGVAIHLAPGATWVELVPTGSGGSVSVR</sequence>
<feature type="domain" description="DUF3048" evidence="3">
    <location>
        <begin position="233"/>
        <end position="341"/>
    </location>
</feature>
<feature type="signal peptide" evidence="1">
    <location>
        <begin position="1"/>
        <end position="24"/>
    </location>
</feature>
<keyword evidence="1" id="KW-0732">Signal</keyword>
<dbReference type="AlphaFoldDB" id="A0AAU0MFW9"/>
<proteinExistence type="predicted"/>
<dbReference type="EMBL" id="CP137080">
    <property type="protein sequence ID" value="WOQ69069.1"/>
    <property type="molecule type" value="Genomic_DNA"/>
</dbReference>